<dbReference type="OrthoDB" id="279040at2"/>
<dbReference type="RefSeq" id="WP_145420635.1">
    <property type="nucleotide sequence ID" value="NZ_CP036526.1"/>
</dbReference>
<evidence type="ECO:0008006" key="4">
    <source>
        <dbReference type="Google" id="ProtNLM"/>
    </source>
</evidence>
<evidence type="ECO:0000256" key="1">
    <source>
        <dbReference type="SAM" id="SignalP"/>
    </source>
</evidence>
<accession>A0A517P093</accession>
<dbReference type="Gene3D" id="2.60.40.1120">
    <property type="entry name" value="Carboxypeptidase-like, regulatory domain"/>
    <property type="match status" value="1"/>
</dbReference>
<dbReference type="AlphaFoldDB" id="A0A517P093"/>
<reference evidence="2 3" key="1">
    <citation type="submission" date="2019-02" db="EMBL/GenBank/DDBJ databases">
        <title>Deep-cultivation of Planctomycetes and their phenomic and genomic characterization uncovers novel biology.</title>
        <authorList>
            <person name="Wiegand S."/>
            <person name="Jogler M."/>
            <person name="Boedeker C."/>
            <person name="Pinto D."/>
            <person name="Vollmers J."/>
            <person name="Rivas-Marin E."/>
            <person name="Kohn T."/>
            <person name="Peeters S.H."/>
            <person name="Heuer A."/>
            <person name="Rast P."/>
            <person name="Oberbeckmann S."/>
            <person name="Bunk B."/>
            <person name="Jeske O."/>
            <person name="Meyerdierks A."/>
            <person name="Storesund J.E."/>
            <person name="Kallscheuer N."/>
            <person name="Luecker S."/>
            <person name="Lage O.M."/>
            <person name="Pohl T."/>
            <person name="Merkel B.J."/>
            <person name="Hornburger P."/>
            <person name="Mueller R.-W."/>
            <person name="Bruemmer F."/>
            <person name="Labrenz M."/>
            <person name="Spormann A.M."/>
            <person name="Op den Camp H."/>
            <person name="Overmann J."/>
            <person name="Amann R."/>
            <person name="Jetten M.S.M."/>
            <person name="Mascher T."/>
            <person name="Medema M.H."/>
            <person name="Devos D.P."/>
            <person name="Kaster A.-K."/>
            <person name="Ovreas L."/>
            <person name="Rohde M."/>
            <person name="Galperin M.Y."/>
            <person name="Jogler C."/>
        </authorList>
    </citation>
    <scope>NUCLEOTIDE SEQUENCE [LARGE SCALE GENOMIC DNA]</scope>
    <source>
        <strain evidence="2 3">K23_9</strain>
    </source>
</reference>
<feature type="signal peptide" evidence="1">
    <location>
        <begin position="1"/>
        <end position="21"/>
    </location>
</feature>
<name>A0A517P093_9BACT</name>
<proteinExistence type="predicted"/>
<protein>
    <recommendedName>
        <fullName evidence="4">Carboxypeptidase regulatory-like domain-containing protein</fullName>
    </recommendedName>
</protein>
<organism evidence="2 3">
    <name type="scientific">Stieleria marina</name>
    <dbReference type="NCBI Taxonomy" id="1930275"/>
    <lineage>
        <taxon>Bacteria</taxon>
        <taxon>Pseudomonadati</taxon>
        <taxon>Planctomycetota</taxon>
        <taxon>Planctomycetia</taxon>
        <taxon>Pirellulales</taxon>
        <taxon>Pirellulaceae</taxon>
        <taxon>Stieleria</taxon>
    </lineage>
</organism>
<evidence type="ECO:0000313" key="3">
    <source>
        <dbReference type="Proteomes" id="UP000319817"/>
    </source>
</evidence>
<dbReference type="InterPro" id="IPR008969">
    <property type="entry name" value="CarboxyPept-like_regulatory"/>
</dbReference>
<evidence type="ECO:0000313" key="2">
    <source>
        <dbReference type="EMBL" id="QDT12797.1"/>
    </source>
</evidence>
<gene>
    <name evidence="2" type="ORF">K239x_48090</name>
</gene>
<dbReference type="EMBL" id="CP036526">
    <property type="protein sequence ID" value="QDT12797.1"/>
    <property type="molecule type" value="Genomic_DNA"/>
</dbReference>
<feature type="chain" id="PRO_5022193045" description="Carboxypeptidase regulatory-like domain-containing protein" evidence="1">
    <location>
        <begin position="22"/>
        <end position="814"/>
    </location>
</feature>
<dbReference type="SUPFAM" id="SSF49464">
    <property type="entry name" value="Carboxypeptidase regulatory domain-like"/>
    <property type="match status" value="1"/>
</dbReference>
<keyword evidence="1" id="KW-0732">Signal</keyword>
<keyword evidence="3" id="KW-1185">Reference proteome</keyword>
<dbReference type="Proteomes" id="UP000319817">
    <property type="component" value="Chromosome"/>
</dbReference>
<dbReference type="Pfam" id="PF13620">
    <property type="entry name" value="CarboxypepD_reg"/>
    <property type="match status" value="1"/>
</dbReference>
<sequence precursor="true">MCTRVCVFALSLTVVSSIARGDDAPIHGTCLDNTGKRVVGATATLYHSVDQQSEINVIETVTTDKRGGFRFSPLAVEVDQHGGTRYLVTVTTKNHASFSQRVHRDHLGRGQLQVRIHKDPATLVGHLTGPDGKPVVGAKAFLPSGFNYEPIAGVLSATTDAKGVFRISDMKPWRPDNPGQRRMNLLIDHPDFARTSTMFESVPQVLRVQLDSPAIVTGRVVDAVTNKPAVDIIVSAQGVADSGWGQTRTDADGKYELRLTADRYNIWAEMDERIAIAVDSVKATPGQAVVVGDIRMVRGAIVYGNVGVGGETGNMYVAHYGPARPRSGAAVTSTKVQADGSYRLRVAPGMNYLYVMGGGGSITVDVTDGEELVAHFMPGKTVYMVNDAEKKRQADALLERRITDMVADAVPSRDRGDTQVAELLDLLEVFQEREFLFKEPWLQTLRDLVDCGPDAVPELIAELDATESNIMFRCMGFAMRAIGDRRAVPALIRSIPRVYLTHGSDMGLQTDNPKLADFARKHDLDDSKDGNRDRYKFGRPIREVFGAIQVLTEHDFDDSQVFRIRPTGTAAQQELKRELMERHAAKWADWWTANAAKLNVPKKFHEIGLPPVVVAKITPVALGVDYRSCAMTSNSLLEPVQAKEPYRTFIDLDTGRKGTLPAKWRDTPRGELPLEEIATWARSEGFDLMGTEFSIDDQKNCFSIRLLGCRALQLPDADWKKRFSQVRLEELVERGKPIGEYLFRQDGGEIDHLGQATFLLVTAEETPVLLYLDGIAHHNKPKPAGFENALNDLKPVAVRQGRRFGMQLFERLNN</sequence>